<feature type="compositionally biased region" description="Low complexity" evidence="6">
    <location>
        <begin position="115"/>
        <end position="126"/>
    </location>
</feature>
<evidence type="ECO:0000313" key="8">
    <source>
        <dbReference type="Proteomes" id="UP000184188"/>
    </source>
</evidence>
<feature type="compositionally biased region" description="Acidic residues" evidence="6">
    <location>
        <begin position="254"/>
        <end position="273"/>
    </location>
</feature>
<gene>
    <name evidence="7" type="ORF">ASPZODRAFT_143966</name>
</gene>
<organism evidence="7 8">
    <name type="scientific">Penicilliopsis zonata CBS 506.65</name>
    <dbReference type="NCBI Taxonomy" id="1073090"/>
    <lineage>
        <taxon>Eukaryota</taxon>
        <taxon>Fungi</taxon>
        <taxon>Dikarya</taxon>
        <taxon>Ascomycota</taxon>
        <taxon>Pezizomycotina</taxon>
        <taxon>Eurotiomycetes</taxon>
        <taxon>Eurotiomycetidae</taxon>
        <taxon>Eurotiales</taxon>
        <taxon>Aspergillaceae</taxon>
        <taxon>Penicilliopsis</taxon>
    </lineage>
</organism>
<feature type="region of interest" description="Disordered" evidence="6">
    <location>
        <begin position="1"/>
        <end position="131"/>
    </location>
</feature>
<evidence type="ECO:0000256" key="3">
    <source>
        <dbReference type="ARBA" id="ARBA00022771"/>
    </source>
</evidence>
<reference evidence="8" key="1">
    <citation type="journal article" date="2017" name="Genome Biol.">
        <title>Comparative genomics reveals high biological diversity and specific adaptations in the industrially and medically important fungal genus Aspergillus.</title>
        <authorList>
            <person name="de Vries R.P."/>
            <person name="Riley R."/>
            <person name="Wiebenga A."/>
            <person name="Aguilar-Osorio G."/>
            <person name="Amillis S."/>
            <person name="Uchima C.A."/>
            <person name="Anderluh G."/>
            <person name="Asadollahi M."/>
            <person name="Askin M."/>
            <person name="Barry K."/>
            <person name="Battaglia E."/>
            <person name="Bayram O."/>
            <person name="Benocci T."/>
            <person name="Braus-Stromeyer S.A."/>
            <person name="Caldana C."/>
            <person name="Canovas D."/>
            <person name="Cerqueira G.C."/>
            <person name="Chen F."/>
            <person name="Chen W."/>
            <person name="Choi C."/>
            <person name="Clum A."/>
            <person name="Dos Santos R.A."/>
            <person name="Damasio A.R."/>
            <person name="Diallinas G."/>
            <person name="Emri T."/>
            <person name="Fekete E."/>
            <person name="Flipphi M."/>
            <person name="Freyberg S."/>
            <person name="Gallo A."/>
            <person name="Gournas C."/>
            <person name="Habgood R."/>
            <person name="Hainaut M."/>
            <person name="Harispe M.L."/>
            <person name="Henrissat B."/>
            <person name="Hilden K.S."/>
            <person name="Hope R."/>
            <person name="Hossain A."/>
            <person name="Karabika E."/>
            <person name="Karaffa L."/>
            <person name="Karanyi Z."/>
            <person name="Krasevec N."/>
            <person name="Kuo A."/>
            <person name="Kusch H."/>
            <person name="LaButti K."/>
            <person name="Lagendijk E.L."/>
            <person name="Lapidus A."/>
            <person name="Levasseur A."/>
            <person name="Lindquist E."/>
            <person name="Lipzen A."/>
            <person name="Logrieco A.F."/>
            <person name="MacCabe A."/>
            <person name="Maekelae M.R."/>
            <person name="Malavazi I."/>
            <person name="Melin P."/>
            <person name="Meyer V."/>
            <person name="Mielnichuk N."/>
            <person name="Miskei M."/>
            <person name="Molnar A.P."/>
            <person name="Mule G."/>
            <person name="Ngan C.Y."/>
            <person name="Orejas M."/>
            <person name="Orosz E."/>
            <person name="Ouedraogo J.P."/>
            <person name="Overkamp K.M."/>
            <person name="Park H.-S."/>
            <person name="Perrone G."/>
            <person name="Piumi F."/>
            <person name="Punt P.J."/>
            <person name="Ram A.F."/>
            <person name="Ramon A."/>
            <person name="Rauscher S."/>
            <person name="Record E."/>
            <person name="Riano-Pachon D.M."/>
            <person name="Robert V."/>
            <person name="Roehrig J."/>
            <person name="Ruller R."/>
            <person name="Salamov A."/>
            <person name="Salih N.S."/>
            <person name="Samson R.A."/>
            <person name="Sandor E."/>
            <person name="Sanguinetti M."/>
            <person name="Schuetze T."/>
            <person name="Sepcic K."/>
            <person name="Shelest E."/>
            <person name="Sherlock G."/>
            <person name="Sophianopoulou V."/>
            <person name="Squina F.M."/>
            <person name="Sun H."/>
            <person name="Susca A."/>
            <person name="Todd R.B."/>
            <person name="Tsang A."/>
            <person name="Unkles S.E."/>
            <person name="van de Wiele N."/>
            <person name="van Rossen-Uffink D."/>
            <person name="Oliveira J.V."/>
            <person name="Vesth T.C."/>
            <person name="Visser J."/>
            <person name="Yu J.-H."/>
            <person name="Zhou M."/>
            <person name="Andersen M.R."/>
            <person name="Archer D.B."/>
            <person name="Baker S.E."/>
            <person name="Benoit I."/>
            <person name="Brakhage A.A."/>
            <person name="Braus G.H."/>
            <person name="Fischer R."/>
            <person name="Frisvad J.C."/>
            <person name="Goldman G.H."/>
            <person name="Houbraken J."/>
            <person name="Oakley B."/>
            <person name="Pocsi I."/>
            <person name="Scazzocchio C."/>
            <person name="Seiboth B."/>
            <person name="vanKuyk P.A."/>
            <person name="Wortman J."/>
            <person name="Dyer P.S."/>
            <person name="Grigoriev I.V."/>
        </authorList>
    </citation>
    <scope>NUCLEOTIDE SEQUENCE [LARGE SCALE GENOMIC DNA]</scope>
    <source>
        <strain evidence="8">CBS 506.65</strain>
    </source>
</reference>
<evidence type="ECO:0000256" key="6">
    <source>
        <dbReference type="SAM" id="MobiDB-lite"/>
    </source>
</evidence>
<keyword evidence="3" id="KW-0863">Zinc-finger</keyword>
<dbReference type="GO" id="GO:0044773">
    <property type="term" value="P:mitotic DNA damage checkpoint signaling"/>
    <property type="evidence" value="ECO:0007669"/>
    <property type="project" value="TreeGrafter"/>
</dbReference>
<dbReference type="PANTHER" id="PTHR13278:SF0">
    <property type="entry name" value="ZINC FINGER PROTEIN 830"/>
    <property type="match status" value="1"/>
</dbReference>
<dbReference type="GO" id="GO:0008270">
    <property type="term" value="F:zinc ion binding"/>
    <property type="evidence" value="ECO:0007669"/>
    <property type="project" value="UniProtKB-KW"/>
</dbReference>
<feature type="compositionally biased region" description="Basic and acidic residues" evidence="6">
    <location>
        <begin position="240"/>
        <end position="253"/>
    </location>
</feature>
<name>A0A1L9SDS5_9EURO</name>
<comment type="subcellular location">
    <subcellularLocation>
        <location evidence="1">Nucleus</location>
    </subcellularLocation>
</comment>
<dbReference type="OrthoDB" id="77607at2759"/>
<keyword evidence="5" id="KW-0539">Nucleus</keyword>
<accession>A0A1L9SDS5</accession>
<dbReference type="EMBL" id="KV878345">
    <property type="protein sequence ID" value="OJJ45329.1"/>
    <property type="molecule type" value="Genomic_DNA"/>
</dbReference>
<dbReference type="PANTHER" id="PTHR13278">
    <property type="entry name" value="ZINC FINGER PROTEIN 830"/>
    <property type="match status" value="1"/>
</dbReference>
<feature type="compositionally biased region" description="Polar residues" evidence="6">
    <location>
        <begin position="17"/>
        <end position="26"/>
    </location>
</feature>
<evidence type="ECO:0000313" key="7">
    <source>
        <dbReference type="EMBL" id="OJJ45329.1"/>
    </source>
</evidence>
<dbReference type="Proteomes" id="UP000184188">
    <property type="component" value="Unassembled WGS sequence"/>
</dbReference>
<dbReference type="InterPro" id="IPR040050">
    <property type="entry name" value="ZNF830-like"/>
</dbReference>
<dbReference type="GO" id="GO:0003676">
    <property type="term" value="F:nucleic acid binding"/>
    <property type="evidence" value="ECO:0007669"/>
    <property type="project" value="InterPro"/>
</dbReference>
<feature type="region of interest" description="Disordered" evidence="6">
    <location>
        <begin position="223"/>
        <end position="279"/>
    </location>
</feature>
<evidence type="ECO:0000256" key="2">
    <source>
        <dbReference type="ARBA" id="ARBA00022723"/>
    </source>
</evidence>
<keyword evidence="2" id="KW-0479">Metal-binding</keyword>
<feature type="region of interest" description="Disordered" evidence="6">
    <location>
        <begin position="166"/>
        <end position="195"/>
    </location>
</feature>
<protein>
    <submittedName>
        <fullName evidence="7">Uncharacterized protein</fullName>
    </submittedName>
</protein>
<evidence type="ECO:0000256" key="1">
    <source>
        <dbReference type="ARBA" id="ARBA00004123"/>
    </source>
</evidence>
<sequence>MADVRSLLRSELASRQAPAQSGSGSRVTKKRKVESGDGVVRKKLKPTETQEELPASEERVQPPGAQEASREEEEEEEEDVDDSEKDVAGPDLPSELEHEQTAVSPRGAEATKPIAQTAEAVAETTQPIDEDEWAAFEREVAAPTRAPQAPAAVTAAATISAAPVSAEELATQQQNDKENMIRAREAEAEGEREDAARFLEEEFDEMEELEQRVRRLKQLREDLRTKGAEIGSTDSAVQPSRKDAKPDSDKRTPDEEDDDNDDDDDDDDDDGDWDDWRFK</sequence>
<evidence type="ECO:0000256" key="4">
    <source>
        <dbReference type="ARBA" id="ARBA00022833"/>
    </source>
</evidence>
<keyword evidence="8" id="KW-1185">Reference proteome</keyword>
<dbReference type="RefSeq" id="XP_022579839.1">
    <property type="nucleotide sequence ID" value="XM_022724966.1"/>
</dbReference>
<dbReference type="AlphaFoldDB" id="A0A1L9SDS5"/>
<proteinExistence type="predicted"/>
<dbReference type="GO" id="GO:0005681">
    <property type="term" value="C:spliceosomal complex"/>
    <property type="evidence" value="ECO:0007669"/>
    <property type="project" value="InterPro"/>
</dbReference>
<dbReference type="GO" id="GO:0033260">
    <property type="term" value="P:nuclear DNA replication"/>
    <property type="evidence" value="ECO:0007669"/>
    <property type="project" value="TreeGrafter"/>
</dbReference>
<dbReference type="GO" id="GO:0033314">
    <property type="term" value="P:mitotic DNA replication checkpoint signaling"/>
    <property type="evidence" value="ECO:0007669"/>
    <property type="project" value="TreeGrafter"/>
</dbReference>
<dbReference type="VEuPathDB" id="FungiDB:ASPZODRAFT_143966"/>
<evidence type="ECO:0000256" key="5">
    <source>
        <dbReference type="ARBA" id="ARBA00023242"/>
    </source>
</evidence>
<keyword evidence="4" id="KW-0862">Zinc</keyword>
<dbReference type="GeneID" id="34611431"/>
<feature type="compositionally biased region" description="Basic and acidic residues" evidence="6">
    <location>
        <begin position="175"/>
        <end position="195"/>
    </location>
</feature>
<feature type="compositionally biased region" description="Acidic residues" evidence="6">
    <location>
        <begin position="70"/>
        <end position="84"/>
    </location>
</feature>